<dbReference type="RefSeq" id="WP_104372355.1">
    <property type="nucleotide sequence ID" value="NZ_BFAV01000126.1"/>
</dbReference>
<dbReference type="Proteomes" id="UP000239549">
    <property type="component" value="Unassembled WGS sequence"/>
</dbReference>
<comment type="caution">
    <text evidence="1">The sequence shown here is derived from an EMBL/GenBank/DDBJ whole genome shotgun (WGS) entry which is preliminary data.</text>
</comment>
<name>A0A2L2XCI6_9FIRM</name>
<proteinExistence type="predicted"/>
<gene>
    <name evidence="1" type="ORF">DCCM_3160</name>
</gene>
<keyword evidence="2" id="KW-1185">Reference proteome</keyword>
<organism evidence="1 2">
    <name type="scientific">Desulfocucumis palustris</name>
    <dbReference type="NCBI Taxonomy" id="1898651"/>
    <lineage>
        <taxon>Bacteria</taxon>
        <taxon>Bacillati</taxon>
        <taxon>Bacillota</taxon>
        <taxon>Clostridia</taxon>
        <taxon>Eubacteriales</taxon>
        <taxon>Desulfocucumaceae</taxon>
        <taxon>Desulfocucumis</taxon>
    </lineage>
</organism>
<reference evidence="2" key="1">
    <citation type="submission" date="2018-02" db="EMBL/GenBank/DDBJ databases">
        <title>Genome sequence of Desulfocucumis palustris strain NAW-5.</title>
        <authorList>
            <person name="Watanabe M."/>
            <person name="Kojima H."/>
            <person name="Fukui M."/>
        </authorList>
    </citation>
    <scope>NUCLEOTIDE SEQUENCE [LARGE SCALE GENOMIC DNA]</scope>
    <source>
        <strain evidence="2">NAW-5</strain>
    </source>
</reference>
<evidence type="ECO:0000313" key="2">
    <source>
        <dbReference type="Proteomes" id="UP000239549"/>
    </source>
</evidence>
<accession>A0A2L2XCI6</accession>
<evidence type="ECO:0000313" key="1">
    <source>
        <dbReference type="EMBL" id="GBF34049.1"/>
    </source>
</evidence>
<dbReference type="AlphaFoldDB" id="A0A2L2XCI6"/>
<sequence>MKVPKVKGKNITGAGSGDSYSVVLVPNEMLNYIKEKLGNEVLWVYDDDSNELFLVKRPESYTDALTGLGEDMWKNAGGVDYLKRERDEWDD</sequence>
<dbReference type="OrthoDB" id="2622421at2"/>
<dbReference type="EMBL" id="BFAV01000126">
    <property type="protein sequence ID" value="GBF34049.1"/>
    <property type="molecule type" value="Genomic_DNA"/>
</dbReference>
<evidence type="ECO:0008006" key="3">
    <source>
        <dbReference type="Google" id="ProtNLM"/>
    </source>
</evidence>
<protein>
    <recommendedName>
        <fullName evidence="3">AbrB family transcriptional regulator</fullName>
    </recommendedName>
</protein>